<organism evidence="1 2">
    <name type="scientific">Paraburkholderia bryophila</name>
    <dbReference type="NCBI Taxonomy" id="420952"/>
    <lineage>
        <taxon>Bacteria</taxon>
        <taxon>Pseudomonadati</taxon>
        <taxon>Pseudomonadota</taxon>
        <taxon>Betaproteobacteria</taxon>
        <taxon>Burkholderiales</taxon>
        <taxon>Burkholderiaceae</taxon>
        <taxon>Paraburkholderia</taxon>
    </lineage>
</organism>
<sequence>MPPRHAAPPTKFFIFVGPSLTSNPDLPYRLKHKLPLTPYVRAAFWGGDETHYSDFPAYQPVAEAEATV</sequence>
<dbReference type="Gene3D" id="3.20.20.70">
    <property type="entry name" value="Aldolase class I"/>
    <property type="match status" value="1"/>
</dbReference>
<proteinExistence type="predicted"/>
<gene>
    <name evidence="1" type="ORF">BX591_107173</name>
</gene>
<name>A0A329CE55_9BURK</name>
<evidence type="ECO:0000313" key="2">
    <source>
        <dbReference type="Proteomes" id="UP000248918"/>
    </source>
</evidence>
<evidence type="ECO:0000313" key="1">
    <source>
        <dbReference type="EMBL" id="RAS33256.1"/>
    </source>
</evidence>
<dbReference type="Proteomes" id="UP000248918">
    <property type="component" value="Unassembled WGS sequence"/>
</dbReference>
<protein>
    <submittedName>
        <fullName evidence="1">Uncharacterized protein</fullName>
    </submittedName>
</protein>
<dbReference type="EMBL" id="QLTK01000007">
    <property type="protein sequence ID" value="RAS33256.1"/>
    <property type="molecule type" value="Genomic_DNA"/>
</dbReference>
<dbReference type="AlphaFoldDB" id="A0A329CE55"/>
<accession>A0A329CE55</accession>
<comment type="caution">
    <text evidence="1">The sequence shown here is derived from an EMBL/GenBank/DDBJ whole genome shotgun (WGS) entry which is preliminary data.</text>
</comment>
<reference evidence="1 2" key="1">
    <citation type="submission" date="2018-06" db="EMBL/GenBank/DDBJ databases">
        <title>Genomic Encyclopedia of Type Strains, Phase III (KMG-III): the genomes of soil and plant-associated and newly described type strains.</title>
        <authorList>
            <person name="Whitman W."/>
        </authorList>
    </citation>
    <scope>NUCLEOTIDE SEQUENCE [LARGE SCALE GENOMIC DNA]</scope>
    <source>
        <strain evidence="1 2">LMG 23644</strain>
    </source>
</reference>
<dbReference type="InterPro" id="IPR013785">
    <property type="entry name" value="Aldolase_TIM"/>
</dbReference>
<dbReference type="SUPFAM" id="SSF51395">
    <property type="entry name" value="FMN-linked oxidoreductases"/>
    <property type="match status" value="1"/>
</dbReference>